<organism evidence="6 7">
    <name type="scientific">Flavobacterium agricola</name>
    <dbReference type="NCBI Taxonomy" id="2870839"/>
    <lineage>
        <taxon>Bacteria</taxon>
        <taxon>Pseudomonadati</taxon>
        <taxon>Bacteroidota</taxon>
        <taxon>Flavobacteriia</taxon>
        <taxon>Flavobacteriales</taxon>
        <taxon>Flavobacteriaceae</taxon>
        <taxon>Flavobacterium</taxon>
    </lineage>
</organism>
<dbReference type="PANTHER" id="PTHR34819:SF3">
    <property type="entry name" value="CELL SURFACE PROTEIN"/>
    <property type="match status" value="1"/>
</dbReference>
<name>A0ABY6M0Z0_9FLAO</name>
<evidence type="ECO:0000259" key="3">
    <source>
        <dbReference type="Pfam" id="PF18651"/>
    </source>
</evidence>
<dbReference type="PANTHER" id="PTHR34819">
    <property type="entry name" value="LARGE CYSTEINE-RICH PERIPLASMIC PROTEIN OMCB"/>
    <property type="match status" value="1"/>
</dbReference>
<feature type="domain" description="Surface adhesin CshA non-repetitive" evidence="3">
    <location>
        <begin position="42"/>
        <end position="254"/>
    </location>
</feature>
<feature type="compositionally biased region" description="Polar residues" evidence="1">
    <location>
        <begin position="1260"/>
        <end position="1275"/>
    </location>
</feature>
<feature type="domain" description="DUF7507" evidence="5">
    <location>
        <begin position="916"/>
        <end position="1022"/>
    </location>
</feature>
<dbReference type="NCBIfam" id="TIGR01451">
    <property type="entry name" value="B_ant_repeat"/>
    <property type="match status" value="3"/>
</dbReference>
<evidence type="ECO:0000313" key="6">
    <source>
        <dbReference type="EMBL" id="UYW01922.1"/>
    </source>
</evidence>
<sequence>MMKFKWHMLLFFFLITSGLWAQDMCSGGTAAYATGGKSVYRDQVLWLTWGGAPGSTGANGATLNLNSKSRASFELAGQTMCFECEIVKKSSAGLISYAPGDWGGDSLDDFYNIGGTGGSNRLVNGVMVKSAASQFTLRCTAKLDNQPYKIKGVVMADAESMNNSGEYLKATAQGSWKIVDMEVKGSGPYNISKHNLTDNKQQIAFTRGNDNGAAAITFLSFNPEIAYLKDPVNYSVDIDFDINGGGNTAIAIGLLVPNADAGDAPKSYGDVFHLINEMKITDDGITKFDEVVDANKASFKKGAIVPPSDLFLGSVGPMAERAMKYSADASGDNPSNNLNEEDAIPVNTIKHKVTAGETLSLDIPYVSTDANTIIAGWIDFNQNGTFELGERTEKTFSGSGKGTVTLTWNVPSDFIKGETFVRLRIGTKAEELTLPTGVASDGEIEDHKIFLDDPKFQISKTSNATNGIWESTNNDKKYILTVTNIATVPSYGTIKVLDVLPAGITPSWTGSHISNGWTLTFVGQTITATSTNIIAPKGGTSNIEIPVKVDLTLPSAVYTNKASVGGGGDNDYEAPVDPTTCNGLEGHCAVYDVKVVHPLVANADDFGTINPYTFTSTLPITANDLFKGVTISDLSNFTITLDAAAQEVLTLNENGTVSAKTGVEAKAYTVSYTICENGADPANCKTAQLTFTVDDIKAPITADEELLDVQPNATIQNKVTITPGTGTITEVNVVNKPDDVEVTINTDGTYTIEPGTNYEGGDSFEIEYEVVDSNGLKSTAKITVVFESKPAINLVLTSTISDSNGNEQIGVGDVIVYSYTITNTGNTTLTNITLPTVEKDLVQAADLPESLAPAGKDGSNVTIIKEYIVTQADVDAGLVTNSAVVNGYKGDVKVEDISGTADDNNTASTIELPENPAITLQLTSSFIDTDANGYAEVNETIKYVYTITNTGNVTLSDITIPTNTDLNIDFAGKIPADLKLAPGATHSFEIDLPLTQNHIDAAKVENTAVVSALSPKNTSVSDVSGTTNTSDDVTVEELKSISDIALVLTSTYNNENGSEFAQAGETITYTYKVINTGKTTLTEFSFPEDLLKIGITPADLNVTSLAPNAEATFTKTYNLTQADIDLGKVVNSAKVQAFGPNKATDLVDDISGVDNVSDAINEISFTENPSITLVLESDFNDINSNGFAEVNETIAYNYIITNNGNVTLTDIQLSEELLKVIPAGTVIPDLAPGASHSISVLYNLTQADIDAGQVTNAAKVTGTSPKGTETSDVSGTNDTNNTATTTPLNTKSSINLVLTGEFVDSNSNGFAEVNEVITYTYLITNTGNTTLNNIELPEDVLKIIDASALPKTLAPGESVPVTFDYKLQQADIDAGKVINKDTVKGTPNVGATVEDQSGVDVAGDLATETLLNTKSSINLVLTGEFVDSNSNGFAEVNEVITYTYLITNTGNTTLNNIELPEDVLNIIDASLLPKTLAPGESVPVTFDYKLQQADIDAGKVINKDTVKGTPNVGATVEDQSGVDVAGDLATETLLNTKSSINLVLTGEFVDGNTNGFAEVDEVITYTYVIKNTGNTTLNNIELPEDVLNIIDASALPKTLVPGESVSLTFDYKLQQADIDAGKVINKDTVKGTPNVGEVVEDQSGVDTTSNEETIVNIPTNSTINLVLTSEFVDENTNGFAELNEIVKYKYVITNTGNTTLTNIRLSEDVLNIIDADQLSGVVLNPGESKTLYFDYALTQDDLDNSFVKNTDTVLGLAPNGSDVNDQSGTTDDTDEPTIQPLLTKASLALVKLGQVMNVQNARAQQKGEYIEYTFEVTNTGDVTLENVAVLDKLIAEDPIPVTPSTLTPKQVGRAIVNLKLELAHYNEGSVINSATGVGTTKTGTEVTDISGSTTENDEATVTTLVQAPAIALVKTSVFNDENANGVAELNETITYTFEATNVGNVTLTDVKLSDSFLNIAQQAYEPASINPGETATITVSYTINQLDIDLGLVVNTAEVESLDPNGDLVFDISGTDFDNDETTQTVLHAEPGIAIIKTAEFLDDNKDGTAQVGETIVYKFSIKNTGATTLYNVTVTDDLTGIALKGSPIAELKPGEVNETAYTATYQLLLKDLTNGQVNNQALVTAQTHQGENVTDLSDSDNYSGDATTITYVRGCVIEVFNAVSPNGDGRNDMLYIQGLECYPNNTVEIYNRWGVLVYKTDGYNNQDKAFKGYSEGRATINKGDLLPVGTYFYILRFTDLNQKSHDVQGYLYLNR</sequence>
<evidence type="ECO:0000313" key="7">
    <source>
        <dbReference type="Proteomes" id="UP001163328"/>
    </source>
</evidence>
<dbReference type="Pfam" id="PF20009">
    <property type="entry name" value="GEVED"/>
    <property type="match status" value="1"/>
</dbReference>
<dbReference type="Pfam" id="PF17963">
    <property type="entry name" value="Big_9"/>
    <property type="match status" value="1"/>
</dbReference>
<evidence type="ECO:0000259" key="4">
    <source>
        <dbReference type="Pfam" id="PF20009"/>
    </source>
</evidence>
<dbReference type="EMBL" id="CP081495">
    <property type="protein sequence ID" value="UYW01922.1"/>
    <property type="molecule type" value="Genomic_DNA"/>
</dbReference>
<feature type="domain" description="DUF7507" evidence="5">
    <location>
        <begin position="1552"/>
        <end position="1641"/>
    </location>
</feature>
<feature type="region of interest" description="Disordered" evidence="1">
    <location>
        <begin position="1260"/>
        <end position="1287"/>
    </location>
</feature>
<feature type="domain" description="DUF7507" evidence="5">
    <location>
        <begin position="1429"/>
        <end position="1518"/>
    </location>
</feature>
<feature type="domain" description="DUF7507" evidence="5">
    <location>
        <begin position="1168"/>
        <end position="1272"/>
    </location>
</feature>
<evidence type="ECO:0000256" key="1">
    <source>
        <dbReference type="SAM" id="MobiDB-lite"/>
    </source>
</evidence>
<dbReference type="InterPro" id="IPR055354">
    <property type="entry name" value="DUF7507"/>
</dbReference>
<feature type="domain" description="DUF7507" evidence="5">
    <location>
        <begin position="1306"/>
        <end position="1395"/>
    </location>
</feature>
<keyword evidence="7" id="KW-1185">Reference proteome</keyword>
<feature type="domain" description="GEVED" evidence="4">
    <location>
        <begin position="374"/>
        <end position="449"/>
    </location>
</feature>
<dbReference type="InterPro" id="IPR040683">
    <property type="entry name" value="CshA_NR2"/>
</dbReference>
<dbReference type="InterPro" id="IPR045474">
    <property type="entry name" value="GEVED"/>
</dbReference>
<keyword evidence="2" id="KW-0732">Signal</keyword>
<feature type="signal peptide" evidence="2">
    <location>
        <begin position="1"/>
        <end position="21"/>
    </location>
</feature>
<feature type="compositionally biased region" description="Polar residues" evidence="1">
    <location>
        <begin position="1761"/>
        <end position="1770"/>
    </location>
</feature>
<accession>A0ABY6M0Z0</accession>
<evidence type="ECO:0000259" key="5">
    <source>
        <dbReference type="Pfam" id="PF24346"/>
    </source>
</evidence>
<feature type="domain" description="DUF7507" evidence="5">
    <location>
        <begin position="1786"/>
        <end position="1888"/>
    </location>
</feature>
<feature type="domain" description="DUF7507" evidence="5">
    <location>
        <begin position="1056"/>
        <end position="1142"/>
    </location>
</feature>
<feature type="domain" description="DUF7507" evidence="5">
    <location>
        <begin position="1675"/>
        <end position="1765"/>
    </location>
</feature>
<feature type="domain" description="DUF7507" evidence="5">
    <location>
        <begin position="2030"/>
        <end position="2136"/>
    </location>
</feature>
<dbReference type="NCBIfam" id="TIGR04131">
    <property type="entry name" value="Bac_Flav_CTERM"/>
    <property type="match status" value="1"/>
</dbReference>
<dbReference type="Pfam" id="PF24346">
    <property type="entry name" value="DUF7507"/>
    <property type="match status" value="11"/>
</dbReference>
<dbReference type="InterPro" id="IPR026341">
    <property type="entry name" value="T9SS_type_B"/>
</dbReference>
<dbReference type="RefSeq" id="WP_264434399.1">
    <property type="nucleotide sequence ID" value="NZ_CP081495.1"/>
</dbReference>
<dbReference type="Pfam" id="PF18651">
    <property type="entry name" value="CshA_NR2"/>
    <property type="match status" value="1"/>
</dbReference>
<feature type="chain" id="PRO_5046840630" evidence="2">
    <location>
        <begin position="22"/>
        <end position="2256"/>
    </location>
</feature>
<gene>
    <name evidence="6" type="ORF">K5I29_03125</name>
</gene>
<dbReference type="InterPro" id="IPR047589">
    <property type="entry name" value="DUF11_rpt"/>
</dbReference>
<reference evidence="6" key="1">
    <citation type="submission" date="2021-08" db="EMBL/GenBank/DDBJ databases">
        <title>Flavobacterium sp. strain CC-SYL302.</title>
        <authorList>
            <person name="Lin S.-Y."/>
            <person name="Lee T.-H."/>
            <person name="Young C.-C."/>
        </authorList>
    </citation>
    <scope>NUCLEOTIDE SEQUENCE</scope>
    <source>
        <strain evidence="6">CC-SYL302</strain>
    </source>
</reference>
<feature type="region of interest" description="Disordered" evidence="1">
    <location>
        <begin position="1757"/>
        <end position="1776"/>
    </location>
</feature>
<protein>
    <submittedName>
        <fullName evidence="6">Gliding motility-associated C-terminal domain-containing protein</fullName>
    </submittedName>
</protein>
<dbReference type="Pfam" id="PF13585">
    <property type="entry name" value="CHU_C"/>
    <property type="match status" value="1"/>
</dbReference>
<dbReference type="Proteomes" id="UP001163328">
    <property type="component" value="Chromosome"/>
</dbReference>
<evidence type="ECO:0000256" key="2">
    <source>
        <dbReference type="SAM" id="SignalP"/>
    </source>
</evidence>
<dbReference type="InterPro" id="IPR051172">
    <property type="entry name" value="Chlamydia_OmcB"/>
</dbReference>
<proteinExistence type="predicted"/>
<feature type="domain" description="DUF7507" evidence="5">
    <location>
        <begin position="789"/>
        <end position="889"/>
    </location>
</feature>
<feature type="compositionally biased region" description="Low complexity" evidence="1">
    <location>
        <begin position="1276"/>
        <end position="1287"/>
    </location>
</feature>
<feature type="domain" description="DUF7507" evidence="5">
    <location>
        <begin position="1907"/>
        <end position="2009"/>
    </location>
</feature>